<organism evidence="1 2">
    <name type="scientific">Pneumocystis oryctolagi</name>
    <dbReference type="NCBI Taxonomy" id="42067"/>
    <lineage>
        <taxon>Eukaryota</taxon>
        <taxon>Fungi</taxon>
        <taxon>Dikarya</taxon>
        <taxon>Ascomycota</taxon>
        <taxon>Taphrinomycotina</taxon>
        <taxon>Pneumocystomycetes</taxon>
        <taxon>Pneumocystaceae</taxon>
        <taxon>Pneumocystis</taxon>
    </lineage>
</organism>
<accession>A0ACB7CAZ7</accession>
<sequence length="925" mass="106733">MSFSKVKNNLDVHLEWFYKEKPHIPSCFIKNNWINNEKLHKSVKNGVALSFSDSHQSYISGLGLLNQCDIEKTDQKVEKNTLSCVKENSGFVSSFKNRNKNACISNVSSASSQNLQSVVLIDLTCSDDDKKDREYVKRKSDFFDPHDLKRLKSSDSFITKEKIERNYNELGKKGVCFDVSSERNNSSGKNDIEIPVDNFNDKNYIKIHVDDFKETSVKSDKFLKEHTDFMLNRKCFVERSKDSSEVFKENSSNNKLLTSLTYDDMLYLLNIHEKLNDAHKDEKSILEKLLKAVSDFSMPLANKNELLEQRKKIQSRILELEKMVEEKTLKYLDTNNTNKILQKELFEKLDNHVSLFMSKKDKSMFSVENVKEASATSICESQKYDLFSQEKENFDESSRFFLDSLQIQKSPKKSKVDDNFQNIISTNAMCDIDSDFDDLYDSEHDSFYQNYIDTEVNALDLNDQESQENILSSITTGLQSKYFVSSKGCDTVSKELCSSQCNKMPLRCASVSEKNVIVSENMSSRLRMDYPWSNDVFMVLDYVYSRNRFARVVVDEAHCISQWGHDFRPDYKQLGQIKQRYQAVPFMALTATANEMVKKDVIHNLNIDNCVVLSQSFNRPNLYYNVVLRNTSVYSDVQDIIKSNYSGKSGIIYCFSRKNCEDTARRAGRDGNIAECWLFYNYKDKAKIERMIEKGDASWSQKNRQRASLHLVLQFCENKVDCRRKLLLAYFNEKFSEEQCNKTCDNCRERTVVVKKDMFDMGKEAVKIVLAVQGNKFTVSQCIDIFRGVKNSKVVNLGYETLSSFGSGSSLSRLDAERLFHVLISDDIIKEVNDVTKMGFVVTHIQIGRNGMAFLNGNRNLFMSFKPSKPDSFYQEFSAQKVIKSSNISYVQKSKIEKKRSENGCSKIVPISSLKKRRFQCFKIS</sequence>
<name>A0ACB7CAZ7_9ASCO</name>
<protein>
    <submittedName>
        <fullName evidence="1">Uncharacterized protein</fullName>
    </submittedName>
</protein>
<dbReference type="EMBL" id="JABTEG010000010">
    <property type="protein sequence ID" value="KAG4304210.1"/>
    <property type="molecule type" value="Genomic_DNA"/>
</dbReference>
<comment type="caution">
    <text evidence="1">The sequence shown here is derived from an EMBL/GenBank/DDBJ whole genome shotgun (WGS) entry which is preliminary data.</text>
</comment>
<evidence type="ECO:0000313" key="2">
    <source>
        <dbReference type="Proteomes" id="UP000768646"/>
    </source>
</evidence>
<dbReference type="Proteomes" id="UP000768646">
    <property type="component" value="Unassembled WGS sequence"/>
</dbReference>
<keyword evidence="2" id="KW-1185">Reference proteome</keyword>
<gene>
    <name evidence="1" type="ORF">PORY_002391</name>
</gene>
<evidence type="ECO:0000313" key="1">
    <source>
        <dbReference type="EMBL" id="KAG4304210.1"/>
    </source>
</evidence>
<reference evidence="1 2" key="1">
    <citation type="journal article" date="2021" name="Commun. Biol.">
        <title>Genomic insights into the host specific adaptation of the Pneumocystis genus.</title>
        <authorList>
            <person name="Cisse O.H."/>
            <person name="Ma L."/>
            <person name="Dekker J.P."/>
            <person name="Khil P.P."/>
            <person name="Youn J.-H."/>
            <person name="Brenchley J.M."/>
            <person name="Blair R."/>
            <person name="Pahar B."/>
            <person name="Chabe M."/>
            <person name="Van Rompay K.K.A."/>
            <person name="Keesler R."/>
            <person name="Sukura A."/>
            <person name="Hirsch V."/>
            <person name="Kutty G."/>
            <person name="Liu Y."/>
            <person name="Peng L."/>
            <person name="Chen J."/>
            <person name="Song J."/>
            <person name="Weissenbacher-Lang C."/>
            <person name="Xu J."/>
            <person name="Upham N.S."/>
            <person name="Stajich J.E."/>
            <person name="Cuomo C.A."/>
            <person name="Cushion M.T."/>
            <person name="Kovacs J.A."/>
        </authorList>
    </citation>
    <scope>NUCLEOTIDE SEQUENCE [LARGE SCALE GENOMIC DNA]</scope>
    <source>
        <strain evidence="1 2">RABM</strain>
    </source>
</reference>
<proteinExistence type="predicted"/>